<dbReference type="Proteomes" id="UP001589867">
    <property type="component" value="Unassembled WGS sequence"/>
</dbReference>
<dbReference type="EMBL" id="JBHLUH010000039">
    <property type="protein sequence ID" value="MFC0529901.1"/>
    <property type="molecule type" value="Genomic_DNA"/>
</dbReference>
<dbReference type="Pfam" id="PF13377">
    <property type="entry name" value="Peripla_BP_3"/>
    <property type="match status" value="1"/>
</dbReference>
<evidence type="ECO:0000256" key="4">
    <source>
        <dbReference type="SAM" id="MobiDB-lite"/>
    </source>
</evidence>
<keyword evidence="2 6" id="KW-0238">DNA-binding</keyword>
<comment type="caution">
    <text evidence="6">The sequence shown here is derived from an EMBL/GenBank/DDBJ whole genome shotgun (WGS) entry which is preliminary data.</text>
</comment>
<dbReference type="Gene3D" id="1.10.260.40">
    <property type="entry name" value="lambda repressor-like DNA-binding domains"/>
    <property type="match status" value="1"/>
</dbReference>
<evidence type="ECO:0000256" key="3">
    <source>
        <dbReference type="ARBA" id="ARBA00023163"/>
    </source>
</evidence>
<dbReference type="PROSITE" id="PS50932">
    <property type="entry name" value="HTH_LACI_2"/>
    <property type="match status" value="1"/>
</dbReference>
<feature type="compositionally biased region" description="Low complexity" evidence="4">
    <location>
        <begin position="319"/>
        <end position="329"/>
    </location>
</feature>
<feature type="compositionally biased region" description="Polar residues" evidence="4">
    <location>
        <begin position="287"/>
        <end position="297"/>
    </location>
</feature>
<organism evidence="6 7">
    <name type="scientific">Phytohabitans kaempferiae</name>
    <dbReference type="NCBI Taxonomy" id="1620943"/>
    <lineage>
        <taxon>Bacteria</taxon>
        <taxon>Bacillati</taxon>
        <taxon>Actinomycetota</taxon>
        <taxon>Actinomycetes</taxon>
        <taxon>Micromonosporales</taxon>
        <taxon>Micromonosporaceae</taxon>
    </lineage>
</organism>
<dbReference type="SUPFAM" id="SSF53822">
    <property type="entry name" value="Periplasmic binding protein-like I"/>
    <property type="match status" value="1"/>
</dbReference>
<dbReference type="GO" id="GO:0003677">
    <property type="term" value="F:DNA binding"/>
    <property type="evidence" value="ECO:0007669"/>
    <property type="project" value="UniProtKB-KW"/>
</dbReference>
<feature type="domain" description="HTH lacI-type" evidence="5">
    <location>
        <begin position="2"/>
        <end position="56"/>
    </location>
</feature>
<dbReference type="Gene3D" id="3.40.50.2300">
    <property type="match status" value="2"/>
</dbReference>
<dbReference type="SMART" id="SM00354">
    <property type="entry name" value="HTH_LACI"/>
    <property type="match status" value="1"/>
</dbReference>
<dbReference type="Pfam" id="PF00356">
    <property type="entry name" value="LacI"/>
    <property type="match status" value="1"/>
</dbReference>
<dbReference type="PROSITE" id="PS00356">
    <property type="entry name" value="HTH_LACI_1"/>
    <property type="match status" value="1"/>
</dbReference>
<evidence type="ECO:0000256" key="1">
    <source>
        <dbReference type="ARBA" id="ARBA00023015"/>
    </source>
</evidence>
<proteinExistence type="predicted"/>
<evidence type="ECO:0000256" key="2">
    <source>
        <dbReference type="ARBA" id="ARBA00023125"/>
    </source>
</evidence>
<dbReference type="InterPro" id="IPR046335">
    <property type="entry name" value="LacI/GalR-like_sensor"/>
</dbReference>
<feature type="region of interest" description="Disordered" evidence="4">
    <location>
        <begin position="286"/>
        <end position="347"/>
    </location>
</feature>
<dbReference type="CDD" id="cd01392">
    <property type="entry name" value="HTH_LacI"/>
    <property type="match status" value="1"/>
</dbReference>
<evidence type="ECO:0000313" key="7">
    <source>
        <dbReference type="Proteomes" id="UP001589867"/>
    </source>
</evidence>
<keyword evidence="1" id="KW-0805">Transcription regulation</keyword>
<dbReference type="InterPro" id="IPR010982">
    <property type="entry name" value="Lambda_DNA-bd_dom_sf"/>
</dbReference>
<name>A0ABV6M5D8_9ACTN</name>
<dbReference type="PANTHER" id="PTHR30146">
    <property type="entry name" value="LACI-RELATED TRANSCRIPTIONAL REPRESSOR"/>
    <property type="match status" value="1"/>
</dbReference>
<evidence type="ECO:0000259" key="5">
    <source>
        <dbReference type="PROSITE" id="PS50932"/>
    </source>
</evidence>
<dbReference type="RefSeq" id="WP_377252971.1">
    <property type="nucleotide sequence ID" value="NZ_JBHLUH010000039.1"/>
</dbReference>
<reference evidence="6 7" key="1">
    <citation type="submission" date="2024-09" db="EMBL/GenBank/DDBJ databases">
        <authorList>
            <person name="Sun Q."/>
            <person name="Mori K."/>
        </authorList>
    </citation>
    <scope>NUCLEOTIDE SEQUENCE [LARGE SCALE GENOMIC DNA]</scope>
    <source>
        <strain evidence="6 7">TBRC 3947</strain>
    </source>
</reference>
<evidence type="ECO:0000313" key="6">
    <source>
        <dbReference type="EMBL" id="MFC0529901.1"/>
    </source>
</evidence>
<accession>A0ABV6M5D8</accession>
<dbReference type="InterPro" id="IPR000843">
    <property type="entry name" value="HTH_LacI"/>
</dbReference>
<keyword evidence="7" id="KW-1185">Reference proteome</keyword>
<dbReference type="PRINTS" id="PR00036">
    <property type="entry name" value="HTHLACI"/>
</dbReference>
<dbReference type="PANTHER" id="PTHR30146:SF109">
    <property type="entry name" value="HTH-TYPE TRANSCRIPTIONAL REGULATOR GALS"/>
    <property type="match status" value="1"/>
</dbReference>
<dbReference type="InterPro" id="IPR028082">
    <property type="entry name" value="Peripla_BP_I"/>
</dbReference>
<dbReference type="SUPFAM" id="SSF47413">
    <property type="entry name" value="lambda repressor-like DNA-binding domains"/>
    <property type="match status" value="1"/>
</dbReference>
<protein>
    <submittedName>
        <fullName evidence="6">LacI family DNA-binding transcriptional regulator</fullName>
    </submittedName>
</protein>
<sequence length="347" mass="35720">MANIHDVARSAGVSHQTVSRVINGRPNVRASTRRRVLLAIQELNYRPSAAARALSRGRSRSVTVITTDTTLYSRVAILSGIEEAAREAGFTVAVTVLDSLRPAAVRAAVQRASAHAGAGLLVIAYDSPGIRALRATPRGIAVAAALNVANTGDRARFPSVALDDTTAAGAATRHLLALGHPTVHYVAEPYPPATDARRQGWRAALRATGAGVPEVVAAGWTPRSGYQAGLRLAADPGVSAVLCASDGLALGVIHALHEAGLAVPDDVSVVGFDDAPQSAFYTPPLRSGSTTWDSAGSASPCCTTRASRTPRRCRPSPRCPSSSCAPARALSGGAAPGGERGTPRRAS</sequence>
<keyword evidence="3" id="KW-0804">Transcription</keyword>
<gene>
    <name evidence="6" type="ORF">ACFFIA_19760</name>
</gene>